<reference evidence="1" key="1">
    <citation type="submission" date="2022-02" db="EMBL/GenBank/DDBJ databases">
        <title>Plant Genome Project.</title>
        <authorList>
            <person name="Zhang R.-G."/>
        </authorList>
    </citation>
    <scope>NUCLEOTIDE SEQUENCE</scope>
    <source>
        <strain evidence="1">AT1</strain>
    </source>
</reference>
<protein>
    <submittedName>
        <fullName evidence="1">Uncharacterized protein</fullName>
    </submittedName>
</protein>
<proteinExistence type="predicted"/>
<organism evidence="1 2">
    <name type="scientific">Rhododendron molle</name>
    <name type="common">Chinese azalea</name>
    <name type="synonym">Azalea mollis</name>
    <dbReference type="NCBI Taxonomy" id="49168"/>
    <lineage>
        <taxon>Eukaryota</taxon>
        <taxon>Viridiplantae</taxon>
        <taxon>Streptophyta</taxon>
        <taxon>Embryophyta</taxon>
        <taxon>Tracheophyta</taxon>
        <taxon>Spermatophyta</taxon>
        <taxon>Magnoliopsida</taxon>
        <taxon>eudicotyledons</taxon>
        <taxon>Gunneridae</taxon>
        <taxon>Pentapetalae</taxon>
        <taxon>asterids</taxon>
        <taxon>Ericales</taxon>
        <taxon>Ericaceae</taxon>
        <taxon>Ericoideae</taxon>
        <taxon>Rhodoreae</taxon>
        <taxon>Rhododendron</taxon>
    </lineage>
</organism>
<gene>
    <name evidence="1" type="ORF">RHMOL_Rhmol09G0179500</name>
</gene>
<keyword evidence="2" id="KW-1185">Reference proteome</keyword>
<sequence length="1283" mass="140585">MAKPDEDKSDGLEIISIGKLYSGPWDKKYWSSSRGKDRYPYPVGYKAVRTHNGMTCKMEIHEGLKGPLFSIVSDGPPCSGQTPDIAWESFQKKGCPRLKLWHGKRYSCNIDGIEFFGFKNPFVQRLLRELVANVDGTAEQSFLPSSCSNGDLGTKHHSQSTESCTSPDDQLHSAKPQIKGKRSRRGKTTTFNSTCEAGFKKLRPKDQNHQIHNNDDTTNSRKGFQHYLNGRNSIPYADSNQKRDGGNDPEAMEASTSLETAVQRENDLVNDSLPLESSQRFGHLGKELPPHKESNHVSSENCISTGIAGNLSPLDQHFGRSKDAEIQMLRSSMPSKDKDGEVPIPKDTQNVSDMDLCAPDSLDPLQDTTSDPQPNRLKESPCNARSELTYEKLLVSESPAPELHPLEEMVTLTASSEKSDFDSVDQDIANSMMTFLLPRALPLLKTFSRKKKKIKNGSQNSPCREQNQKKANRTDYHADLPPPAEAHTQSSLLDQQQKQKTQILNTEPGLVVPSFELYPPVVHDSVKNGKSGSDAAEAGVAALGESIPRSDDSGLPVNVDTSAQSLIGLAGGSDSNDIFTFNKAPMSSIGRPKNGDNLIPESTLGCMLSSEHVILASNKDICRHSDEKVVHCDIHSKEKDLNESPSCVKGTVDDNSTSIARSVQVSHREIIVKEGEADTSNTSFIHIQNEASTRKHNGPLTESIIVRNVNDGYGPNMYTATNLLLASDIQPASPFNSYPHTSYSSGVDAINDGQTNGLHVQKFTNNCNGRLHNVAAVLQGQSFMGPSNFATNLEVINQTSSCNEKSLAAVDKELHRCQNIVDMSNPVSWFHKQGRDICMNNSEVADDSRLKLPMDMGDNDKMEKIIDLVGCYVHPLPVSLVLLSTKEKEIYICVLCGVSADKRRTLFMYKVSLEQQSLGCPSFIGHTQILLPTSNDAFGREITLERSGLQFTPDGQCLVLLKSMKAPHCREGKLQCPCSGCRSECFENYAVKVVQVKHGYISVVATLKTVDNVHCLLVCEPNYVVGVEESGKLHLWIMNSTWSAQIEECDLSTSDCIFPCIVELKRVLQCAALVVGHNGFGEFGLWYAVSIILRDISTRTFVARFSSPSTSVCQFLPIALFRWQSKADGHINDLAAARKALLLEQCENRMSTSIDGEDVAVWLFISTVCKTDVQQDFQSADSKTNPVGFWRLALLVKNRVILGSALDSRAAAIGALAGHGIIGTGDGLVYMWELSTGSKLKDLQCFEGIGVSCIATSNSKSGPLAVAGGNQLRVYLHSQGGLF</sequence>
<dbReference type="EMBL" id="CM046396">
    <property type="protein sequence ID" value="KAI8539391.1"/>
    <property type="molecule type" value="Genomic_DNA"/>
</dbReference>
<dbReference type="Proteomes" id="UP001062846">
    <property type="component" value="Chromosome 9"/>
</dbReference>
<evidence type="ECO:0000313" key="1">
    <source>
        <dbReference type="EMBL" id="KAI8539391.1"/>
    </source>
</evidence>
<name>A0ACC0MFP3_RHOML</name>
<accession>A0ACC0MFP3</accession>
<evidence type="ECO:0000313" key="2">
    <source>
        <dbReference type="Proteomes" id="UP001062846"/>
    </source>
</evidence>
<comment type="caution">
    <text evidence="1">The sequence shown here is derived from an EMBL/GenBank/DDBJ whole genome shotgun (WGS) entry which is preliminary data.</text>
</comment>